<dbReference type="InterPro" id="IPR029903">
    <property type="entry name" value="RmlD-like-bd"/>
</dbReference>
<dbReference type="InterPro" id="IPR005913">
    <property type="entry name" value="dTDP_dehydrorham_reduct"/>
</dbReference>
<evidence type="ECO:0000313" key="8">
    <source>
        <dbReference type="EMBL" id="WOC52557.1"/>
    </source>
</evidence>
<reference evidence="8" key="1">
    <citation type="submission" date="2023-10" db="EMBL/GenBank/DDBJ databases">
        <title>Characterization and whole genome sequencing of a novel strain of Bergeyella porcorum QD2021 isolated from pig.</title>
        <authorList>
            <person name="Liu G."/>
            <person name="Chen C."/>
            <person name="Han X."/>
        </authorList>
    </citation>
    <scope>NUCLEOTIDE SEQUENCE</scope>
    <source>
        <strain evidence="8">QD2021</strain>
    </source>
</reference>
<evidence type="ECO:0000256" key="6">
    <source>
        <dbReference type="RuleBase" id="RU364082"/>
    </source>
</evidence>
<evidence type="ECO:0000313" key="9">
    <source>
        <dbReference type="Proteomes" id="UP001432059"/>
    </source>
</evidence>
<dbReference type="Pfam" id="PF04321">
    <property type="entry name" value="RmlD_sub_bind"/>
    <property type="match status" value="1"/>
</dbReference>
<keyword evidence="6" id="KW-0560">Oxidoreductase</keyword>
<evidence type="ECO:0000256" key="4">
    <source>
        <dbReference type="ARBA" id="ARBA00017099"/>
    </source>
</evidence>
<keyword evidence="9" id="KW-1185">Reference proteome</keyword>
<evidence type="ECO:0000259" key="7">
    <source>
        <dbReference type="Pfam" id="PF04321"/>
    </source>
</evidence>
<dbReference type="EMBL" id="CP136426">
    <property type="protein sequence ID" value="WOC52557.1"/>
    <property type="molecule type" value="Genomic_DNA"/>
</dbReference>
<dbReference type="Gene3D" id="3.40.50.720">
    <property type="entry name" value="NAD(P)-binding Rossmann-like Domain"/>
    <property type="match status" value="1"/>
</dbReference>
<evidence type="ECO:0000256" key="3">
    <source>
        <dbReference type="ARBA" id="ARBA00012929"/>
    </source>
</evidence>
<sequence>MKKILVIGGNGQLGNCLQKLAPQYATQYTFDFTDSATLDITDESALEDYISELKPQFCINASAYTAVDLAEQETEKAFEVNAFGVEKLARVCKEYGVTLIHISTDYVFDGDTNIPYSEDDFTNPLGVYGASKRKGEELALEENPHTIVIRTSWLYSEFNKNFVKTMLSLFEAKEELNIVADQYGQPTNANDLAETIMHIIEQESKTFGIFHFSNYPETTWFHFAEKIAAFSGSSIRLHPITTEEYPTPAKRPARSTMALDKIEAVYKIEPKHWEHSLQDCVTILKENKQ</sequence>
<accession>A0AAU0F963</accession>
<dbReference type="EC" id="1.1.1.133" evidence="3 6"/>
<dbReference type="GO" id="GO:0008831">
    <property type="term" value="F:dTDP-4-dehydrorhamnose reductase activity"/>
    <property type="evidence" value="ECO:0007669"/>
    <property type="project" value="UniProtKB-EC"/>
</dbReference>
<dbReference type="Gene3D" id="3.90.25.10">
    <property type="entry name" value="UDP-galactose 4-epimerase, domain 1"/>
    <property type="match status" value="1"/>
</dbReference>
<protein>
    <recommendedName>
        <fullName evidence="4 6">dTDP-4-dehydrorhamnose reductase</fullName>
        <ecNumber evidence="3 6">1.1.1.133</ecNumber>
    </recommendedName>
</protein>
<dbReference type="NCBIfam" id="TIGR01214">
    <property type="entry name" value="rmlD"/>
    <property type="match status" value="1"/>
</dbReference>
<dbReference type="PANTHER" id="PTHR10491:SF4">
    <property type="entry name" value="METHIONINE ADENOSYLTRANSFERASE 2 SUBUNIT BETA"/>
    <property type="match status" value="1"/>
</dbReference>
<dbReference type="InterPro" id="IPR036291">
    <property type="entry name" value="NAD(P)-bd_dom_sf"/>
</dbReference>
<dbReference type="CDD" id="cd05254">
    <property type="entry name" value="dTDP_HR_like_SDR_e"/>
    <property type="match status" value="1"/>
</dbReference>
<gene>
    <name evidence="8" type="ORF">BPO_1910</name>
</gene>
<organism evidence="8 9">
    <name type="scientific">Bergeyella porcorum</name>
    <dbReference type="NCBI Taxonomy" id="1735111"/>
    <lineage>
        <taxon>Bacteria</taxon>
        <taxon>Pseudomonadati</taxon>
        <taxon>Bacteroidota</taxon>
        <taxon>Flavobacteriia</taxon>
        <taxon>Flavobacteriales</taxon>
        <taxon>Weeksellaceae</taxon>
        <taxon>Bergeyella</taxon>
    </lineage>
</organism>
<dbReference type="GO" id="GO:0019305">
    <property type="term" value="P:dTDP-rhamnose biosynthetic process"/>
    <property type="evidence" value="ECO:0007669"/>
    <property type="project" value="TreeGrafter"/>
</dbReference>
<proteinExistence type="inferred from homology"/>
<comment type="pathway">
    <text evidence="1 6">Carbohydrate biosynthesis; dTDP-L-rhamnose biosynthesis.</text>
</comment>
<comment type="similarity">
    <text evidence="2 6">Belongs to the dTDP-4-dehydrorhamnose reductase family.</text>
</comment>
<evidence type="ECO:0000256" key="1">
    <source>
        <dbReference type="ARBA" id="ARBA00004781"/>
    </source>
</evidence>
<feature type="domain" description="RmlD-like substrate binding" evidence="7">
    <location>
        <begin position="3"/>
        <end position="283"/>
    </location>
</feature>
<evidence type="ECO:0000256" key="2">
    <source>
        <dbReference type="ARBA" id="ARBA00010944"/>
    </source>
</evidence>
<dbReference type="KEGG" id="bpor:BPO_1910"/>
<dbReference type="RefSeq" id="WP_327983934.1">
    <property type="nucleotide sequence ID" value="NZ_CP136426.1"/>
</dbReference>
<dbReference type="Proteomes" id="UP001432059">
    <property type="component" value="Chromosome"/>
</dbReference>
<evidence type="ECO:0000256" key="5">
    <source>
        <dbReference type="ARBA" id="ARBA00048200"/>
    </source>
</evidence>
<dbReference type="GO" id="GO:0005829">
    <property type="term" value="C:cytosol"/>
    <property type="evidence" value="ECO:0007669"/>
    <property type="project" value="TreeGrafter"/>
</dbReference>
<comment type="function">
    <text evidence="6">Catalyzes the reduction of dTDP-6-deoxy-L-lyxo-4-hexulose to yield dTDP-L-rhamnose.</text>
</comment>
<dbReference type="SUPFAM" id="SSF51735">
    <property type="entry name" value="NAD(P)-binding Rossmann-fold domains"/>
    <property type="match status" value="1"/>
</dbReference>
<dbReference type="PANTHER" id="PTHR10491">
    <property type="entry name" value="DTDP-4-DEHYDRORHAMNOSE REDUCTASE"/>
    <property type="match status" value="1"/>
</dbReference>
<comment type="catalytic activity">
    <reaction evidence="5">
        <text>dTDP-beta-L-rhamnose + NADP(+) = dTDP-4-dehydro-beta-L-rhamnose + NADPH + H(+)</text>
        <dbReference type="Rhea" id="RHEA:21796"/>
        <dbReference type="ChEBI" id="CHEBI:15378"/>
        <dbReference type="ChEBI" id="CHEBI:57510"/>
        <dbReference type="ChEBI" id="CHEBI:57783"/>
        <dbReference type="ChEBI" id="CHEBI:58349"/>
        <dbReference type="ChEBI" id="CHEBI:62830"/>
        <dbReference type="EC" id="1.1.1.133"/>
    </reaction>
</comment>
<keyword evidence="6" id="KW-0521">NADP</keyword>
<dbReference type="AlphaFoldDB" id="A0AAU0F963"/>
<name>A0AAU0F963_9FLAO</name>